<dbReference type="PRINTS" id="PR00599">
    <property type="entry name" value="MAPEPTIDASE"/>
</dbReference>
<accession>A0A2G9X1N1</accession>
<dbReference type="InterPro" id="IPR036005">
    <property type="entry name" value="Creatinase/aminopeptidase-like"/>
</dbReference>
<evidence type="ECO:0000256" key="3">
    <source>
        <dbReference type="ARBA" id="ARBA00022670"/>
    </source>
</evidence>
<feature type="binding site" evidence="6">
    <location>
        <position position="232"/>
    </location>
    <ligand>
        <name>a divalent metal cation</name>
        <dbReference type="ChEBI" id="CHEBI:60240"/>
        <label>1</label>
    </ligand>
</feature>
<feature type="domain" description="Peptidase M24" evidence="8">
    <location>
        <begin position="12"/>
        <end position="238"/>
    </location>
</feature>
<dbReference type="PANTHER" id="PTHR43330:SF13">
    <property type="entry name" value="METHIONINE AMINOPEPTIDASE 2"/>
    <property type="match status" value="1"/>
</dbReference>
<feature type="binding site" evidence="6">
    <location>
        <position position="174"/>
    </location>
    <ligand>
        <name>substrate</name>
    </ligand>
</feature>
<dbReference type="GO" id="GO:0046872">
    <property type="term" value="F:metal ion binding"/>
    <property type="evidence" value="ECO:0007669"/>
    <property type="project" value="UniProtKB-UniRule"/>
</dbReference>
<dbReference type="PANTHER" id="PTHR43330">
    <property type="entry name" value="METHIONINE AMINOPEPTIDASE"/>
    <property type="match status" value="1"/>
</dbReference>
<evidence type="ECO:0000259" key="8">
    <source>
        <dbReference type="Pfam" id="PF00557"/>
    </source>
</evidence>
<dbReference type="RefSeq" id="WP_100078753.1">
    <property type="nucleotide sequence ID" value="NZ_NQVN01000001.1"/>
</dbReference>
<dbReference type="NCBIfam" id="TIGR00500">
    <property type="entry name" value="met_pdase_I"/>
    <property type="match status" value="1"/>
</dbReference>
<feature type="binding site" evidence="6">
    <location>
        <position position="201"/>
    </location>
    <ligand>
        <name>a divalent metal cation</name>
        <dbReference type="ChEBI" id="CHEBI:60240"/>
        <label>2</label>
        <note>catalytic</note>
    </ligand>
</feature>
<gene>
    <name evidence="6 9" type="primary">map</name>
    <name evidence="9" type="ORF">CJ014_01530</name>
</gene>
<reference evidence="9 10" key="1">
    <citation type="submission" date="2017-08" db="EMBL/GenBank/DDBJ databases">
        <title>Pleomorphomonas carboxidotrophicus sp. nov., a new mesophilic hydrogenogenic carboxidotroph.</title>
        <authorList>
            <person name="Esquivel-Elizondo S."/>
            <person name="Krajmalnik-Brown R."/>
            <person name="Maldonado J."/>
        </authorList>
    </citation>
    <scope>NUCLEOTIDE SEQUENCE [LARGE SCALE GENOMIC DNA]</scope>
    <source>
        <strain evidence="9 10">SVCO-16</strain>
    </source>
</reference>
<feature type="binding site" evidence="6">
    <location>
        <position position="232"/>
    </location>
    <ligand>
        <name>a divalent metal cation</name>
        <dbReference type="ChEBI" id="CHEBI:60240"/>
        <label>2</label>
        <note>catalytic</note>
    </ligand>
</feature>
<dbReference type="CDD" id="cd01086">
    <property type="entry name" value="MetAP1"/>
    <property type="match status" value="1"/>
</dbReference>
<comment type="similarity">
    <text evidence="6">Belongs to the peptidase M24A family. Methionine aminopeptidase type 1 subfamily.</text>
</comment>
<evidence type="ECO:0000256" key="2">
    <source>
        <dbReference type="ARBA" id="ARBA00022438"/>
    </source>
</evidence>
<dbReference type="SUPFAM" id="SSF55920">
    <property type="entry name" value="Creatinase/aminopeptidase"/>
    <property type="match status" value="1"/>
</dbReference>
<dbReference type="Gene3D" id="3.90.230.10">
    <property type="entry name" value="Creatinase/methionine aminopeptidase superfamily"/>
    <property type="match status" value="1"/>
</dbReference>
<feature type="binding site" evidence="6">
    <location>
        <position position="93"/>
    </location>
    <ligand>
        <name>a divalent metal cation</name>
        <dbReference type="ChEBI" id="CHEBI:60240"/>
        <label>1</label>
    </ligand>
</feature>
<organism evidence="9 10">
    <name type="scientific">Pleomorphomonas carboxyditropha</name>
    <dbReference type="NCBI Taxonomy" id="2023338"/>
    <lineage>
        <taxon>Bacteria</taxon>
        <taxon>Pseudomonadati</taxon>
        <taxon>Pseudomonadota</taxon>
        <taxon>Alphaproteobacteria</taxon>
        <taxon>Hyphomicrobiales</taxon>
        <taxon>Pleomorphomonadaceae</taxon>
        <taxon>Pleomorphomonas</taxon>
    </lineage>
</organism>
<evidence type="ECO:0000256" key="1">
    <source>
        <dbReference type="ARBA" id="ARBA00002521"/>
    </source>
</evidence>
<keyword evidence="2 6" id="KW-0031">Aminopeptidase</keyword>
<evidence type="ECO:0000256" key="4">
    <source>
        <dbReference type="ARBA" id="ARBA00022723"/>
    </source>
</evidence>
<dbReference type="GO" id="GO:0070006">
    <property type="term" value="F:metalloaminopeptidase activity"/>
    <property type="evidence" value="ECO:0007669"/>
    <property type="project" value="UniProtKB-UniRule"/>
</dbReference>
<feature type="binding site" evidence="6">
    <location>
        <position position="76"/>
    </location>
    <ligand>
        <name>substrate</name>
    </ligand>
</feature>
<dbReference type="InterPro" id="IPR001714">
    <property type="entry name" value="Pept_M24_MAP"/>
</dbReference>
<dbReference type="Proteomes" id="UP000231070">
    <property type="component" value="Unassembled WGS sequence"/>
</dbReference>
<comment type="caution">
    <text evidence="9">The sequence shown here is derived from an EMBL/GenBank/DDBJ whole genome shotgun (WGS) entry which is preliminary data.</text>
</comment>
<keyword evidence="5 6" id="KW-0378">Hydrolase</keyword>
<dbReference type="EC" id="3.4.11.18" evidence="6 7"/>
<dbReference type="InterPro" id="IPR002467">
    <property type="entry name" value="Pept_M24A_MAP1"/>
</dbReference>
<proteinExistence type="inferred from homology"/>
<keyword evidence="10" id="KW-1185">Reference proteome</keyword>
<evidence type="ECO:0000256" key="5">
    <source>
        <dbReference type="ARBA" id="ARBA00022801"/>
    </source>
</evidence>
<dbReference type="EMBL" id="NQVN01000001">
    <property type="protein sequence ID" value="PIP00814.1"/>
    <property type="molecule type" value="Genomic_DNA"/>
</dbReference>
<dbReference type="InterPro" id="IPR000994">
    <property type="entry name" value="Pept_M24"/>
</dbReference>
<feature type="binding site" evidence="6">
    <location>
        <position position="104"/>
    </location>
    <ligand>
        <name>a divalent metal cation</name>
        <dbReference type="ChEBI" id="CHEBI:60240"/>
        <label>1</label>
    </ligand>
</feature>
<comment type="subunit">
    <text evidence="6">Monomer.</text>
</comment>
<comment type="cofactor">
    <cofactor evidence="6">
        <name>Co(2+)</name>
        <dbReference type="ChEBI" id="CHEBI:48828"/>
    </cofactor>
    <cofactor evidence="6">
        <name>Zn(2+)</name>
        <dbReference type="ChEBI" id="CHEBI:29105"/>
    </cofactor>
    <cofactor evidence="6">
        <name>Mn(2+)</name>
        <dbReference type="ChEBI" id="CHEBI:29035"/>
    </cofactor>
    <cofactor evidence="6">
        <name>Fe(2+)</name>
        <dbReference type="ChEBI" id="CHEBI:29033"/>
    </cofactor>
    <text evidence="6">Binds 2 divalent metal cations per subunit. Has a high-affinity and a low affinity metal-binding site. The true nature of the physiological cofactor is under debate. The enzyme is active with cobalt, zinc, manganese or divalent iron ions. Most likely, methionine aminopeptidases function as mononuclear Fe(2+)-metalloproteases under physiological conditions, and the catalytically relevant metal-binding site has been assigned to the histidine-containing high-affinity site.</text>
</comment>
<evidence type="ECO:0000313" key="10">
    <source>
        <dbReference type="Proteomes" id="UP000231070"/>
    </source>
</evidence>
<dbReference type="GO" id="GO:0006508">
    <property type="term" value="P:proteolysis"/>
    <property type="evidence" value="ECO:0007669"/>
    <property type="project" value="UniProtKB-KW"/>
</dbReference>
<sequence length="251" mass="26367">MTVTNEDELDGLKAIGRAVADAIAAMATAVRPGVTTAELDEIAGRVLDEAGAIPAPKATYGFPGVACISVSEEIAHGIPGDRVLKVGDLVNLDVSASKDGFFADSGASFAVSPVPARLDRLCRDGRRAMWAGIGAVAPGRPLAGVGRAVGAFARKNGYTLVRNLGSHGVGRSLHEEPSDIATWPDSHERRVITDGLVFTVEPFLSLGAEWAEDGDDEWTLYSEPRAPTVQFEHTIVATRNGPVVVTLPSEQ</sequence>
<keyword evidence="4 6" id="KW-0479">Metal-binding</keyword>
<feature type="binding site" evidence="6">
    <location>
        <position position="167"/>
    </location>
    <ligand>
        <name>a divalent metal cation</name>
        <dbReference type="ChEBI" id="CHEBI:60240"/>
        <label>2</label>
        <note>catalytic</note>
    </ligand>
</feature>
<dbReference type="HAMAP" id="MF_01974">
    <property type="entry name" value="MetAP_1"/>
    <property type="match status" value="1"/>
</dbReference>
<comment type="catalytic activity">
    <reaction evidence="6 7">
        <text>Release of N-terminal amino acids, preferentially methionine, from peptides and arylamides.</text>
        <dbReference type="EC" id="3.4.11.18"/>
    </reaction>
</comment>
<comment type="function">
    <text evidence="1 6">Removes the N-terminal methionine from nascent proteins. The N-terminal methionine is often cleaved when the second residue in the primary sequence is small and uncharged (Met-Ala-, Cys, Gly, Pro, Ser, Thr, or Val). Requires deformylation of the N(alpha)-formylated initiator methionine before it can be hydrolyzed.</text>
</comment>
<dbReference type="Pfam" id="PF00557">
    <property type="entry name" value="Peptidase_M24"/>
    <property type="match status" value="1"/>
</dbReference>
<dbReference type="AlphaFoldDB" id="A0A2G9X1N1"/>
<dbReference type="OrthoDB" id="9802055at2"/>
<evidence type="ECO:0000313" key="9">
    <source>
        <dbReference type="EMBL" id="PIP00814.1"/>
    </source>
</evidence>
<feature type="binding site" evidence="6">
    <location>
        <position position="104"/>
    </location>
    <ligand>
        <name>a divalent metal cation</name>
        <dbReference type="ChEBI" id="CHEBI:60240"/>
        <label>2</label>
        <note>catalytic</note>
    </ligand>
</feature>
<keyword evidence="3 6" id="KW-0645">Protease</keyword>
<dbReference type="GO" id="GO:0004239">
    <property type="term" value="F:initiator methionyl aminopeptidase activity"/>
    <property type="evidence" value="ECO:0007669"/>
    <property type="project" value="UniProtKB-UniRule"/>
</dbReference>
<evidence type="ECO:0000256" key="6">
    <source>
        <dbReference type="HAMAP-Rule" id="MF_01974"/>
    </source>
</evidence>
<name>A0A2G9X1N1_9HYPH</name>
<evidence type="ECO:0000256" key="7">
    <source>
        <dbReference type="RuleBase" id="RU003653"/>
    </source>
</evidence>
<protein>
    <recommendedName>
        <fullName evidence="6 7">Methionine aminopeptidase</fullName>
        <shortName evidence="6">MAP</shortName>
        <shortName evidence="6">MetAP</shortName>
        <ecNumber evidence="6 7">3.4.11.18</ecNumber>
    </recommendedName>
    <alternativeName>
        <fullName evidence="6">Peptidase M</fullName>
    </alternativeName>
</protein>